<name>A0A8J5PQC6_FUSOX</name>
<reference evidence="3" key="1">
    <citation type="submission" date="2021-04" db="EMBL/GenBank/DDBJ databases">
        <title>First draft genome resource for Brassicaceae pathogens Fusarium oxysporum f. sp. raphani and Fusarium oxysporum f. sp. rapae.</title>
        <authorList>
            <person name="Asai S."/>
        </authorList>
    </citation>
    <scope>NUCLEOTIDE SEQUENCE</scope>
    <source>
        <strain evidence="3">Tf1262</strain>
    </source>
</reference>
<dbReference type="AlphaFoldDB" id="A0A8J5PQC6"/>
<dbReference type="EMBL" id="JAELUR010000014">
    <property type="protein sequence ID" value="KAG7423759.1"/>
    <property type="molecule type" value="Genomic_DNA"/>
</dbReference>
<evidence type="ECO:0000256" key="1">
    <source>
        <dbReference type="SAM" id="MobiDB-lite"/>
    </source>
</evidence>
<gene>
    <name evidence="3" type="ORF">Forpi1262_v014888</name>
</gene>
<evidence type="ECO:0000313" key="4">
    <source>
        <dbReference type="Proteomes" id="UP000693942"/>
    </source>
</evidence>
<comment type="caution">
    <text evidence="3">The sequence shown here is derived from an EMBL/GenBank/DDBJ whole genome shotgun (WGS) entry which is preliminary data.</text>
</comment>
<sequence>MTTPPNAALLATTSDSLAPLIPILNGFAHRHKNQHSSSHWWSSFSVLRRAVRNLVNDLNSRPKKVKSGGVKRDVYPALARAKWMMRHVVPGAFVTFSQLAADNQHAPLGLLLLSVLARTNTLLSQLVPDHDHNPPISTSTEPMPSELSKHQTSDLRTDDAPNAGVDMGVAISRDELLSTQKKTKPVPKADSRSKDLKLKEYETKTTHTDTKKISSKSDTMDKPKKKTKNSDELSSLFGSLSSKNGTIDKPKRKRRKATHFPASSTLYDDVMPFNIRTQFELDTASNTYHEQQPCQQPLQIQQTVSRTGDFHYNTLQN</sequence>
<dbReference type="PANTHER" id="PTHR37792">
    <property type="entry name" value="RIBONUCLEASE MRP PROTEIN SUBUNIT RMP1"/>
    <property type="match status" value="1"/>
</dbReference>
<feature type="compositionally biased region" description="Basic and acidic residues" evidence="1">
    <location>
        <begin position="187"/>
        <end position="212"/>
    </location>
</feature>
<dbReference type="Pfam" id="PF20945">
    <property type="entry name" value="RMP1"/>
    <property type="match status" value="1"/>
</dbReference>
<feature type="compositionally biased region" description="Polar residues" evidence="1">
    <location>
        <begin position="232"/>
        <end position="245"/>
    </location>
</feature>
<protein>
    <submittedName>
        <fullName evidence="3">Ribonuclease MRP protein subunit rmp1</fullName>
    </submittedName>
</protein>
<dbReference type="GO" id="GO:0000172">
    <property type="term" value="C:ribonuclease MRP complex"/>
    <property type="evidence" value="ECO:0007669"/>
    <property type="project" value="InterPro"/>
</dbReference>
<dbReference type="Proteomes" id="UP000693942">
    <property type="component" value="Unassembled WGS sequence"/>
</dbReference>
<organism evidence="3 4">
    <name type="scientific">Fusarium oxysporum f. sp. raphani</name>
    <dbReference type="NCBI Taxonomy" id="96318"/>
    <lineage>
        <taxon>Eukaryota</taxon>
        <taxon>Fungi</taxon>
        <taxon>Dikarya</taxon>
        <taxon>Ascomycota</taxon>
        <taxon>Pezizomycotina</taxon>
        <taxon>Sordariomycetes</taxon>
        <taxon>Hypocreomycetidae</taxon>
        <taxon>Hypocreales</taxon>
        <taxon>Nectriaceae</taxon>
        <taxon>Fusarium</taxon>
        <taxon>Fusarium oxysporum species complex</taxon>
    </lineage>
</organism>
<dbReference type="InterPro" id="IPR047205">
    <property type="entry name" value="RMP1"/>
</dbReference>
<dbReference type="PANTHER" id="PTHR37792:SF1">
    <property type="entry name" value="RIBONUCLEASE MRP PROTEIN SUBUNIT RMP1"/>
    <property type="match status" value="1"/>
</dbReference>
<feature type="domain" description="RNase MRP protein 1 RNA binding" evidence="2">
    <location>
        <begin position="23"/>
        <end position="118"/>
    </location>
</feature>
<accession>A0A8J5PQC6</accession>
<evidence type="ECO:0000313" key="3">
    <source>
        <dbReference type="EMBL" id="KAG7423759.1"/>
    </source>
</evidence>
<proteinExistence type="predicted"/>
<dbReference type="GO" id="GO:0000294">
    <property type="term" value="P:nuclear-transcribed mRNA catabolic process, RNase MRP-dependent"/>
    <property type="evidence" value="ECO:0007669"/>
    <property type="project" value="TreeGrafter"/>
</dbReference>
<feature type="compositionally biased region" description="Basic and acidic residues" evidence="1">
    <location>
        <begin position="147"/>
        <end position="159"/>
    </location>
</feature>
<feature type="region of interest" description="Disordered" evidence="1">
    <location>
        <begin position="126"/>
        <end position="260"/>
    </location>
</feature>
<dbReference type="GO" id="GO:0000466">
    <property type="term" value="P:maturation of 5.8S rRNA from tricistronic rRNA transcript (SSU-rRNA, 5.8S rRNA, LSU-rRNA)"/>
    <property type="evidence" value="ECO:0007669"/>
    <property type="project" value="TreeGrafter"/>
</dbReference>
<dbReference type="InterPro" id="IPR047204">
    <property type="entry name" value="RMP1_RBD"/>
</dbReference>
<dbReference type="GO" id="GO:0042134">
    <property type="term" value="F:rRNA primary transcript binding"/>
    <property type="evidence" value="ECO:0007669"/>
    <property type="project" value="InterPro"/>
</dbReference>
<evidence type="ECO:0000259" key="2">
    <source>
        <dbReference type="Pfam" id="PF20945"/>
    </source>
</evidence>